<organism evidence="3 4">
    <name type="scientific">Thiobacillus denitrificans</name>
    <dbReference type="NCBI Taxonomy" id="36861"/>
    <lineage>
        <taxon>Bacteria</taxon>
        <taxon>Pseudomonadati</taxon>
        <taxon>Pseudomonadota</taxon>
        <taxon>Betaproteobacteria</taxon>
        <taxon>Nitrosomonadales</taxon>
        <taxon>Thiobacillaceae</taxon>
        <taxon>Thiobacillus</taxon>
    </lineage>
</organism>
<gene>
    <name evidence="3" type="ORF">ABW22_16150</name>
</gene>
<dbReference type="InterPro" id="IPR018649">
    <property type="entry name" value="SHOCT"/>
</dbReference>
<dbReference type="EMBL" id="LDUG01000061">
    <property type="protein sequence ID" value="KVW91325.1"/>
    <property type="molecule type" value="Genomic_DNA"/>
</dbReference>
<reference evidence="3 4" key="1">
    <citation type="journal article" date="2015" name="Appl. Environ. Microbiol.">
        <title>Aerobic and Anaerobic Thiosulfate Oxidation by a Cold-Adapted, Subglacial Chemoautotroph.</title>
        <authorList>
            <person name="Harrold Z.R."/>
            <person name="Skidmore M.L."/>
            <person name="Hamilton T.L."/>
            <person name="Desch L."/>
            <person name="Amada K."/>
            <person name="van Gelder W."/>
            <person name="Glover K."/>
            <person name="Roden E.E."/>
            <person name="Boyd E.S."/>
        </authorList>
    </citation>
    <scope>NUCLEOTIDE SEQUENCE [LARGE SCALE GENOMIC DNA]</scope>
    <source>
        <strain evidence="3 4">RG</strain>
    </source>
</reference>
<dbReference type="OrthoDB" id="1123500at2"/>
<keyword evidence="1" id="KW-0472">Membrane</keyword>
<keyword evidence="1" id="KW-0812">Transmembrane</keyword>
<dbReference type="PATRIC" id="fig|36861.3.peg.3188"/>
<dbReference type="Proteomes" id="UP000064243">
    <property type="component" value="Unassembled WGS sequence"/>
</dbReference>
<dbReference type="AlphaFoldDB" id="A0A106BF56"/>
<feature type="domain" description="SHOCT" evidence="2">
    <location>
        <begin position="53"/>
        <end position="78"/>
    </location>
</feature>
<evidence type="ECO:0000313" key="3">
    <source>
        <dbReference type="EMBL" id="KVW91325.1"/>
    </source>
</evidence>
<name>A0A106BF56_THIDE</name>
<evidence type="ECO:0000256" key="1">
    <source>
        <dbReference type="SAM" id="Phobius"/>
    </source>
</evidence>
<keyword evidence="1" id="KW-1133">Transmembrane helix</keyword>
<accession>A0A106BF56</accession>
<protein>
    <submittedName>
        <fullName evidence="3">Electron transporter RnfE</fullName>
    </submittedName>
</protein>
<keyword evidence="4" id="KW-1185">Reference proteome</keyword>
<feature type="transmembrane region" description="Helical" evidence="1">
    <location>
        <begin position="15"/>
        <end position="35"/>
    </location>
</feature>
<evidence type="ECO:0000259" key="2">
    <source>
        <dbReference type="Pfam" id="PF09851"/>
    </source>
</evidence>
<dbReference type="RefSeq" id="WP_059759303.1">
    <property type="nucleotide sequence ID" value="NZ_LDUG01000061.1"/>
</dbReference>
<dbReference type="Pfam" id="PF09851">
    <property type="entry name" value="SHOCT"/>
    <property type="match status" value="1"/>
</dbReference>
<sequence length="80" mass="8938">MMDGMGTFGIWAPGFGWLFMLLFLGLLILGIFALIKWPAGEASSRGAPAQKSALQILEERYARGEIEREAFEQKKCDLSR</sequence>
<proteinExistence type="predicted"/>
<evidence type="ECO:0000313" key="4">
    <source>
        <dbReference type="Proteomes" id="UP000064243"/>
    </source>
</evidence>
<comment type="caution">
    <text evidence="3">The sequence shown here is derived from an EMBL/GenBank/DDBJ whole genome shotgun (WGS) entry which is preliminary data.</text>
</comment>